<evidence type="ECO:0000256" key="1">
    <source>
        <dbReference type="SAM" id="Phobius"/>
    </source>
</evidence>
<dbReference type="Pfam" id="PF01757">
    <property type="entry name" value="Acyl_transf_3"/>
    <property type="match status" value="1"/>
</dbReference>
<keyword evidence="1" id="KW-0472">Membrane</keyword>
<feature type="transmembrane region" description="Helical" evidence="1">
    <location>
        <begin position="40"/>
        <end position="60"/>
    </location>
</feature>
<feature type="transmembrane region" description="Helical" evidence="1">
    <location>
        <begin position="12"/>
        <end position="28"/>
    </location>
</feature>
<dbReference type="GO" id="GO:0016747">
    <property type="term" value="F:acyltransferase activity, transferring groups other than amino-acyl groups"/>
    <property type="evidence" value="ECO:0007669"/>
    <property type="project" value="InterPro"/>
</dbReference>
<feature type="transmembrane region" description="Helical" evidence="1">
    <location>
        <begin position="81"/>
        <end position="104"/>
    </location>
</feature>
<dbReference type="InterPro" id="IPR002656">
    <property type="entry name" value="Acyl_transf_3_dom"/>
</dbReference>
<sequence length="114" mass="13099">MLAKYHLKALDGIRGIACLLVIMAHYMIQAGVKGRYGQQTGALGVIIFFALSGFLMMHVTRNLEFNVKNIKIFFVKRFSRVIPLFYISLLILYIYQKIFIALGVDSSFFWPLMN</sequence>
<dbReference type="GO" id="GO:0016020">
    <property type="term" value="C:membrane"/>
    <property type="evidence" value="ECO:0007669"/>
    <property type="project" value="TreeGrafter"/>
</dbReference>
<dbReference type="EMBL" id="BJVR01000018">
    <property type="protein sequence ID" value="GEL50892.1"/>
    <property type="molecule type" value="Genomic_DNA"/>
</dbReference>
<dbReference type="Proteomes" id="UP000321800">
    <property type="component" value="Unassembled WGS sequence"/>
</dbReference>
<name>A0A511FPL9_9PROT</name>
<dbReference type="GO" id="GO:0000271">
    <property type="term" value="P:polysaccharide biosynthetic process"/>
    <property type="evidence" value="ECO:0007669"/>
    <property type="project" value="TreeGrafter"/>
</dbReference>
<proteinExistence type="predicted"/>
<feature type="domain" description="Acyltransferase 3" evidence="2">
    <location>
        <begin position="8"/>
        <end position="113"/>
    </location>
</feature>
<dbReference type="PANTHER" id="PTHR23028">
    <property type="entry name" value="ACETYLTRANSFERASE"/>
    <property type="match status" value="1"/>
</dbReference>
<evidence type="ECO:0000313" key="4">
    <source>
        <dbReference type="Proteomes" id="UP000321800"/>
    </source>
</evidence>
<dbReference type="RefSeq" id="WP_061474821.1">
    <property type="nucleotide sequence ID" value="NZ_BJVR01000018.1"/>
</dbReference>
<organism evidence="3 4">
    <name type="scientific">Acetobacter tropicalis</name>
    <dbReference type="NCBI Taxonomy" id="104102"/>
    <lineage>
        <taxon>Bacteria</taxon>
        <taxon>Pseudomonadati</taxon>
        <taxon>Pseudomonadota</taxon>
        <taxon>Alphaproteobacteria</taxon>
        <taxon>Acetobacterales</taxon>
        <taxon>Acetobacteraceae</taxon>
        <taxon>Acetobacter</taxon>
    </lineage>
</organism>
<keyword evidence="1" id="KW-1133">Transmembrane helix</keyword>
<keyword evidence="1" id="KW-0812">Transmembrane</keyword>
<gene>
    <name evidence="3" type="ORF">ATR01nite_19670</name>
</gene>
<dbReference type="PANTHER" id="PTHR23028:SF53">
    <property type="entry name" value="ACYL_TRANSF_3 DOMAIN-CONTAINING PROTEIN"/>
    <property type="match status" value="1"/>
</dbReference>
<dbReference type="AlphaFoldDB" id="A0A511FPL9"/>
<evidence type="ECO:0000259" key="2">
    <source>
        <dbReference type="Pfam" id="PF01757"/>
    </source>
</evidence>
<reference evidence="3 4" key="1">
    <citation type="submission" date="2019-07" db="EMBL/GenBank/DDBJ databases">
        <title>Whole genome shotgun sequence of Acetobacter tropicalis NBRC 16470.</title>
        <authorList>
            <person name="Hosoyama A."/>
            <person name="Uohara A."/>
            <person name="Ohji S."/>
            <person name="Ichikawa N."/>
        </authorList>
    </citation>
    <scope>NUCLEOTIDE SEQUENCE [LARGE SCALE GENOMIC DNA]</scope>
    <source>
        <strain evidence="3 4">NBRC 16470</strain>
    </source>
</reference>
<protein>
    <recommendedName>
        <fullName evidence="2">Acyltransferase 3 domain-containing protein</fullName>
    </recommendedName>
</protein>
<comment type="caution">
    <text evidence="3">The sequence shown here is derived from an EMBL/GenBank/DDBJ whole genome shotgun (WGS) entry which is preliminary data.</text>
</comment>
<accession>A0A511FPL9</accession>
<evidence type="ECO:0000313" key="3">
    <source>
        <dbReference type="EMBL" id="GEL50892.1"/>
    </source>
</evidence>
<dbReference type="InterPro" id="IPR050879">
    <property type="entry name" value="Acyltransferase_3"/>
</dbReference>